<gene>
    <name evidence="1" type="ORF">EZS28_002771</name>
</gene>
<accession>A0A5J4X4J5</accession>
<proteinExistence type="predicted"/>
<protein>
    <submittedName>
        <fullName evidence="1">Uncharacterized protein</fullName>
    </submittedName>
</protein>
<organism evidence="1 2">
    <name type="scientific">Streblomastix strix</name>
    <dbReference type="NCBI Taxonomy" id="222440"/>
    <lineage>
        <taxon>Eukaryota</taxon>
        <taxon>Metamonada</taxon>
        <taxon>Preaxostyla</taxon>
        <taxon>Oxymonadida</taxon>
        <taxon>Streblomastigidae</taxon>
        <taxon>Streblomastix</taxon>
    </lineage>
</organism>
<evidence type="ECO:0000313" key="1">
    <source>
        <dbReference type="EMBL" id="KAA6401702.1"/>
    </source>
</evidence>
<dbReference type="AlphaFoldDB" id="A0A5J4X4J5"/>
<name>A0A5J4X4J5_9EUKA</name>
<sequence length="91" mass="10666">MTSESQIVSKIGGDKDELIVKLTKALRQQNYLVNLLQKQFIEFSERKKQEYESIVKQNADLIRIQKKILSQTPRCLDLKTQTKICQEEKLL</sequence>
<dbReference type="Proteomes" id="UP000324800">
    <property type="component" value="Unassembled WGS sequence"/>
</dbReference>
<reference evidence="1 2" key="1">
    <citation type="submission" date="2019-03" db="EMBL/GenBank/DDBJ databases">
        <title>Single cell metagenomics reveals metabolic interactions within the superorganism composed of flagellate Streblomastix strix and complex community of Bacteroidetes bacteria on its surface.</title>
        <authorList>
            <person name="Treitli S.C."/>
            <person name="Kolisko M."/>
            <person name="Husnik F."/>
            <person name="Keeling P."/>
            <person name="Hampl V."/>
        </authorList>
    </citation>
    <scope>NUCLEOTIDE SEQUENCE [LARGE SCALE GENOMIC DNA]</scope>
    <source>
        <strain evidence="1">ST1C</strain>
    </source>
</reference>
<dbReference type="EMBL" id="SNRW01000347">
    <property type="protein sequence ID" value="KAA6401702.1"/>
    <property type="molecule type" value="Genomic_DNA"/>
</dbReference>
<evidence type="ECO:0000313" key="2">
    <source>
        <dbReference type="Proteomes" id="UP000324800"/>
    </source>
</evidence>
<comment type="caution">
    <text evidence="1">The sequence shown here is derived from an EMBL/GenBank/DDBJ whole genome shotgun (WGS) entry which is preliminary data.</text>
</comment>